<evidence type="ECO:0000259" key="10">
    <source>
        <dbReference type="Pfam" id="PF04652"/>
    </source>
</evidence>
<dbReference type="Pfam" id="PF18097">
    <property type="entry name" value="Vta1_C"/>
    <property type="match status" value="1"/>
</dbReference>
<dbReference type="PANTHER" id="PTHR46009:SF1">
    <property type="entry name" value="VACUOLAR PROTEIN SORTING-ASSOCIATED PROTEIN VTA1 HOMOLOG"/>
    <property type="match status" value="1"/>
</dbReference>
<reference evidence="13" key="1">
    <citation type="submission" date="2016-11" db="UniProtKB">
        <authorList>
            <consortium name="WormBaseParasite"/>
        </authorList>
    </citation>
    <scope>IDENTIFICATION</scope>
</reference>
<keyword evidence="8" id="KW-0472">Membrane</keyword>
<evidence type="ECO:0000256" key="3">
    <source>
        <dbReference type="ARBA" id="ARBA00007895"/>
    </source>
</evidence>
<dbReference type="GO" id="GO:0005771">
    <property type="term" value="C:multivesicular body"/>
    <property type="evidence" value="ECO:0007669"/>
    <property type="project" value="TreeGrafter"/>
</dbReference>
<accession>A0A1I7Z702</accession>
<keyword evidence="5" id="KW-0963">Cytoplasm</keyword>
<dbReference type="InterPro" id="IPR039431">
    <property type="entry name" value="Vta1/CALS_N"/>
</dbReference>
<dbReference type="Pfam" id="PF04652">
    <property type="entry name" value="Vta1"/>
    <property type="match status" value="1"/>
</dbReference>
<dbReference type="GO" id="GO:0015031">
    <property type="term" value="P:protein transport"/>
    <property type="evidence" value="ECO:0007669"/>
    <property type="project" value="UniProtKB-KW"/>
</dbReference>
<evidence type="ECO:0000256" key="7">
    <source>
        <dbReference type="ARBA" id="ARBA00022927"/>
    </source>
</evidence>
<evidence type="ECO:0000256" key="5">
    <source>
        <dbReference type="ARBA" id="ARBA00022490"/>
    </source>
</evidence>
<dbReference type="InterPro" id="IPR044538">
    <property type="entry name" value="Vta1-like"/>
</dbReference>
<feature type="domain" description="Vta1/callose synthase N-terminal" evidence="10">
    <location>
        <begin position="11"/>
        <end position="152"/>
    </location>
</feature>
<dbReference type="Proteomes" id="UP000095287">
    <property type="component" value="Unplaced"/>
</dbReference>
<dbReference type="WBParaSite" id="L893_g23492.t1">
    <property type="protein sequence ID" value="L893_g23492.t1"/>
    <property type="gene ID" value="L893_g23492"/>
</dbReference>
<protein>
    <submittedName>
        <fullName evidence="13">Vacuolar protein sorting-associated protein VTA1</fullName>
    </submittedName>
</protein>
<keyword evidence="12" id="KW-1185">Reference proteome</keyword>
<comment type="similarity">
    <text evidence="3">Belongs to the VTA1 family.</text>
</comment>
<dbReference type="InterPro" id="IPR041212">
    <property type="entry name" value="Vta1_C"/>
</dbReference>
<feature type="compositionally biased region" description="Pro residues" evidence="9">
    <location>
        <begin position="208"/>
        <end position="221"/>
    </location>
</feature>
<dbReference type="GO" id="GO:0010008">
    <property type="term" value="C:endosome membrane"/>
    <property type="evidence" value="ECO:0007669"/>
    <property type="project" value="UniProtKB-SubCell"/>
</dbReference>
<feature type="region of interest" description="Disordered" evidence="9">
    <location>
        <begin position="152"/>
        <end position="240"/>
    </location>
</feature>
<comment type="subcellular location">
    <subcellularLocation>
        <location evidence="2">Cytoplasm</location>
    </subcellularLocation>
    <subcellularLocation>
        <location evidence="1">Endosome membrane</location>
        <topology evidence="1">Peripheral membrane protein</topology>
    </subcellularLocation>
</comment>
<evidence type="ECO:0000259" key="11">
    <source>
        <dbReference type="Pfam" id="PF18097"/>
    </source>
</evidence>
<dbReference type="GO" id="GO:0032511">
    <property type="term" value="P:late endosome to vacuole transport via multivesicular body sorting pathway"/>
    <property type="evidence" value="ECO:0007669"/>
    <property type="project" value="InterPro"/>
</dbReference>
<evidence type="ECO:0000256" key="8">
    <source>
        <dbReference type="ARBA" id="ARBA00023136"/>
    </source>
</evidence>
<dbReference type="PANTHER" id="PTHR46009">
    <property type="entry name" value="VACUOLAR PROTEIN SORTING-ASSOCIATED PROTEIN VTA1 HOMOLOG"/>
    <property type="match status" value="1"/>
</dbReference>
<evidence type="ECO:0000256" key="9">
    <source>
        <dbReference type="SAM" id="MobiDB-lite"/>
    </source>
</evidence>
<feature type="domain" description="Vta1 C-terminal" evidence="11">
    <location>
        <begin position="245"/>
        <end position="280"/>
    </location>
</feature>
<evidence type="ECO:0000256" key="2">
    <source>
        <dbReference type="ARBA" id="ARBA00004496"/>
    </source>
</evidence>
<evidence type="ECO:0000313" key="13">
    <source>
        <dbReference type="WBParaSite" id="L893_g23492.t1"/>
    </source>
</evidence>
<keyword evidence="4" id="KW-0813">Transport</keyword>
<dbReference type="Gene3D" id="1.20.5.420">
    <property type="entry name" value="Immunoglobulin FC, subunit C"/>
    <property type="match status" value="1"/>
</dbReference>
<proteinExistence type="inferred from homology"/>
<evidence type="ECO:0000256" key="1">
    <source>
        <dbReference type="ARBA" id="ARBA00004481"/>
    </source>
</evidence>
<name>A0A1I7Z702_9BILA</name>
<evidence type="ECO:0000313" key="12">
    <source>
        <dbReference type="Proteomes" id="UP000095287"/>
    </source>
</evidence>
<evidence type="ECO:0000256" key="4">
    <source>
        <dbReference type="ARBA" id="ARBA00022448"/>
    </source>
</evidence>
<evidence type="ECO:0000256" key="6">
    <source>
        <dbReference type="ARBA" id="ARBA00022753"/>
    </source>
</evidence>
<organism evidence="12 13">
    <name type="scientific">Steinernema glaseri</name>
    <dbReference type="NCBI Taxonomy" id="37863"/>
    <lineage>
        <taxon>Eukaryota</taxon>
        <taxon>Metazoa</taxon>
        <taxon>Ecdysozoa</taxon>
        <taxon>Nematoda</taxon>
        <taxon>Chromadorea</taxon>
        <taxon>Rhabditida</taxon>
        <taxon>Tylenchina</taxon>
        <taxon>Panagrolaimomorpha</taxon>
        <taxon>Strongyloidoidea</taxon>
        <taxon>Steinernematidae</taxon>
        <taxon>Steinernema</taxon>
    </lineage>
</organism>
<keyword evidence="6" id="KW-0967">Endosome</keyword>
<dbReference type="InterPro" id="IPR023175">
    <property type="entry name" value="Vta1/CALS_N_sf"/>
</dbReference>
<sequence length="281" mass="30663">MADVPTTLRPIAHYVKIANENANRDPVIYYWCLYYAVQTAMGLDKSSPQAMQYLTSLLGILEQVKKQLAGNEAISQDVVAQSHIENHALKLFAYADKNDREAVFNKNVVKAYYTAGHLMDVLTLFGELEDQIAQTRKYAKWKATYIHNCLKNGETPVPGPPHREGEDANAPAAEEEDDLDRQLRELNSASGGGPTVPANIGFSSGPSFPAPSGPPQRPPPAQVAAPQQLPVPAPSGSGGQVTLDDFLEAQKYTKYAISALNYEDAKTAIENLQKAIQVLQK</sequence>
<dbReference type="Gene3D" id="1.25.40.270">
    <property type="entry name" value="Vacuolar protein sorting-associated protein vta1"/>
    <property type="match status" value="1"/>
</dbReference>
<dbReference type="AlphaFoldDB" id="A0A1I7Z702"/>
<keyword evidence="7" id="KW-0653">Protein transport</keyword>